<feature type="domain" description="LTD" evidence="5">
    <location>
        <begin position="135"/>
        <end position="256"/>
    </location>
</feature>
<organism evidence="6 7">
    <name type="scientific">Hujiaoplasma nucleasis</name>
    <dbReference type="NCBI Taxonomy" id="2725268"/>
    <lineage>
        <taxon>Bacteria</taxon>
        <taxon>Bacillati</taxon>
        <taxon>Mycoplasmatota</taxon>
        <taxon>Mollicutes</taxon>
        <taxon>Candidatus Izemoplasmatales</taxon>
        <taxon>Hujiaoplasmataceae</taxon>
        <taxon>Hujiaoplasma</taxon>
    </lineage>
</organism>
<accession>A0A7L6N7S9</accession>
<evidence type="ECO:0000259" key="5">
    <source>
        <dbReference type="PROSITE" id="PS51841"/>
    </source>
</evidence>
<keyword evidence="4" id="KW-0812">Transmembrane</keyword>
<protein>
    <recommendedName>
        <fullName evidence="5">LTD domain-containing protein</fullName>
    </recommendedName>
</protein>
<evidence type="ECO:0000256" key="1">
    <source>
        <dbReference type="ARBA" id="ARBA00022722"/>
    </source>
</evidence>
<evidence type="ECO:0000313" key="7">
    <source>
        <dbReference type="Proteomes" id="UP000512167"/>
    </source>
</evidence>
<feature type="transmembrane region" description="Helical" evidence="4">
    <location>
        <begin position="20"/>
        <end position="39"/>
    </location>
</feature>
<reference evidence="6 7" key="1">
    <citation type="submission" date="2020-04" db="EMBL/GenBank/DDBJ databases">
        <authorList>
            <person name="Zheng R.K."/>
            <person name="Sun C.M."/>
        </authorList>
    </citation>
    <scope>NUCLEOTIDE SEQUENCE [LARGE SCALE GENOMIC DNA]</scope>
    <source>
        <strain evidence="7">zrk29</strain>
    </source>
</reference>
<dbReference type="InterPro" id="IPR007346">
    <property type="entry name" value="Endonuclease-I"/>
</dbReference>
<evidence type="ECO:0000256" key="4">
    <source>
        <dbReference type="SAM" id="Phobius"/>
    </source>
</evidence>
<dbReference type="InterPro" id="IPR044925">
    <property type="entry name" value="His-Me_finger_sf"/>
</dbReference>
<dbReference type="PROSITE" id="PS51841">
    <property type="entry name" value="LTD"/>
    <property type="match status" value="1"/>
</dbReference>
<feature type="compositionally biased region" description="Low complexity" evidence="3">
    <location>
        <begin position="134"/>
        <end position="144"/>
    </location>
</feature>
<dbReference type="AlphaFoldDB" id="A0A7L6N7S9"/>
<feature type="compositionally biased region" description="Low complexity" evidence="3">
    <location>
        <begin position="96"/>
        <end position="106"/>
    </location>
</feature>
<keyword evidence="2" id="KW-0378">Hydrolase</keyword>
<evidence type="ECO:0000256" key="2">
    <source>
        <dbReference type="ARBA" id="ARBA00022801"/>
    </source>
</evidence>
<dbReference type="Pfam" id="PF00932">
    <property type="entry name" value="LTD"/>
    <property type="match status" value="1"/>
</dbReference>
<name>A0A7L6N7S9_9MOLU</name>
<feature type="compositionally biased region" description="Acidic residues" evidence="3">
    <location>
        <begin position="70"/>
        <end position="95"/>
    </location>
</feature>
<dbReference type="EMBL" id="CP051151">
    <property type="protein sequence ID" value="QLY40589.1"/>
    <property type="molecule type" value="Genomic_DNA"/>
</dbReference>
<dbReference type="Pfam" id="PF04231">
    <property type="entry name" value="Endonuclease_1"/>
    <property type="match status" value="1"/>
</dbReference>
<gene>
    <name evidence="6" type="ORF">HF295_06925</name>
</gene>
<dbReference type="GO" id="GO:0016787">
    <property type="term" value="F:hydrolase activity"/>
    <property type="evidence" value="ECO:0007669"/>
    <property type="project" value="UniProtKB-KW"/>
</dbReference>
<keyword evidence="4" id="KW-1133">Transmembrane helix</keyword>
<dbReference type="KEGG" id="tbk:HF295_06925"/>
<dbReference type="SUPFAM" id="SSF54060">
    <property type="entry name" value="His-Me finger endonucleases"/>
    <property type="match status" value="1"/>
</dbReference>
<feature type="compositionally biased region" description="Acidic residues" evidence="3">
    <location>
        <begin position="107"/>
        <end position="133"/>
    </location>
</feature>
<dbReference type="PANTHER" id="PTHR33607:SF2">
    <property type="entry name" value="ENDONUCLEASE-1"/>
    <property type="match status" value="1"/>
</dbReference>
<dbReference type="InterPro" id="IPR001322">
    <property type="entry name" value="Lamin_tail_dom"/>
</dbReference>
<feature type="region of interest" description="Disordered" evidence="3">
    <location>
        <begin position="53"/>
        <end position="146"/>
    </location>
</feature>
<evidence type="ECO:0000256" key="3">
    <source>
        <dbReference type="SAM" id="MobiDB-lite"/>
    </source>
</evidence>
<feature type="compositionally biased region" description="Low complexity" evidence="3">
    <location>
        <begin position="53"/>
        <end position="69"/>
    </location>
</feature>
<keyword evidence="4" id="KW-0472">Membrane</keyword>
<sequence>MTYNLNVRDLGGKHMLKKALVIFISIFTLFIFIGCNGDGTIDTTNLPTTIEITQEPTTEAPTEVPTQEPTTEDITTEEVTSEVPTEEPTTEEITTEEPTTVQPTETPTEEPTSEEPTTEEPTTEEPTTEESTIEEPTTTEEVTTQNPITQLFFSEYGEGSSFNKYVEIFNGTGQAVDLSNYSIQLYSNGAASPSQTLTLSGTLDPNDVLVVAHPTANATILTQADITSSSVINFNGNDPLTLSYNGTIIDSLGMPGDASNYGQDTILVRKDSITGPSINFSMTQWDQYPNETYDYIGSHSNFIPDNSILLEQDYNQLPDTIDLIGDWNFGSGSNGSTYTIINVTGLASEHVIYNANYIESTLLENVQYEGEIHIEVSLEGAGTLTKIVGLTLKFSTLDLSTHPEYYESIGEELSGETLLLALRSLINNGFVGVDYGAATTILAESDADPNNAENIILVYLQTSIDGSWDSGATWNREHIWPQSYLGDTADNNTVNIASDLHNLKPANPSENSSRGNKYFDNITTSSTYEPADEVKGDIARILFYMIVMYDYLELIDDPNGSAVYDMGVFSTLLEWHILDPVSDFELNRNNVIYSYQFNRNPFIDNPQYVELIWGNN</sequence>
<dbReference type="Proteomes" id="UP000512167">
    <property type="component" value="Chromosome"/>
</dbReference>
<proteinExistence type="predicted"/>
<dbReference type="GO" id="GO:0004518">
    <property type="term" value="F:nuclease activity"/>
    <property type="evidence" value="ECO:0007669"/>
    <property type="project" value="UniProtKB-KW"/>
</dbReference>
<keyword evidence="1" id="KW-0540">Nuclease</keyword>
<keyword evidence="7" id="KW-1185">Reference proteome</keyword>
<dbReference type="PANTHER" id="PTHR33607">
    <property type="entry name" value="ENDONUCLEASE-1"/>
    <property type="match status" value="1"/>
</dbReference>
<evidence type="ECO:0000313" key="6">
    <source>
        <dbReference type="EMBL" id="QLY40589.1"/>
    </source>
</evidence>